<sequence length="126" mass="13762">MRFAAVVAGVAAMVTLTSCTDTDADVASANLSKAADQFEIDRRIVFFNGITDTYLLTIEGRCAIHDDGGQLEVTCKTGEGEYKKHFLGLSDNVTYVAEQLESASVSTDHYRVIFKPEVIIPDIDRP</sequence>
<dbReference type="AlphaFoldDB" id="A0A5A7S831"/>
<reference evidence="1 2" key="1">
    <citation type="submission" date="2019-07" db="EMBL/GenBank/DDBJ databases">
        <title>Rhodococcus cavernicolus sp. nov., isolated from a cave.</title>
        <authorList>
            <person name="Lee S.D."/>
        </authorList>
    </citation>
    <scope>NUCLEOTIDE SEQUENCE [LARGE SCALE GENOMIC DNA]</scope>
    <source>
        <strain evidence="1 2">C1-24</strain>
    </source>
</reference>
<protein>
    <submittedName>
        <fullName evidence="1">Uncharacterized protein</fullName>
    </submittedName>
</protein>
<name>A0A5A7S831_9NOCA</name>
<dbReference type="InterPro" id="IPR058243">
    <property type="entry name" value="Phage_VG64"/>
</dbReference>
<dbReference type="Pfam" id="PF25682">
    <property type="entry name" value="Phage_VG64"/>
    <property type="match status" value="1"/>
</dbReference>
<accession>A0A5A7S831</accession>
<dbReference type="PROSITE" id="PS51257">
    <property type="entry name" value="PROKAR_LIPOPROTEIN"/>
    <property type="match status" value="1"/>
</dbReference>
<keyword evidence="2" id="KW-1185">Reference proteome</keyword>
<dbReference type="EMBL" id="VLNY01000007">
    <property type="protein sequence ID" value="KAA0022076.1"/>
    <property type="molecule type" value="Genomic_DNA"/>
</dbReference>
<organism evidence="1 2">
    <name type="scientific">Antrihabitans cavernicola</name>
    <dbReference type="NCBI Taxonomy" id="2495913"/>
    <lineage>
        <taxon>Bacteria</taxon>
        <taxon>Bacillati</taxon>
        <taxon>Actinomycetota</taxon>
        <taxon>Actinomycetes</taxon>
        <taxon>Mycobacteriales</taxon>
        <taxon>Nocardiaceae</taxon>
        <taxon>Antrihabitans</taxon>
    </lineage>
</organism>
<gene>
    <name evidence="1" type="ORF">FOY51_15590</name>
</gene>
<proteinExistence type="predicted"/>
<evidence type="ECO:0000313" key="1">
    <source>
        <dbReference type="EMBL" id="KAA0022076.1"/>
    </source>
</evidence>
<evidence type="ECO:0000313" key="2">
    <source>
        <dbReference type="Proteomes" id="UP000322244"/>
    </source>
</evidence>
<dbReference type="Proteomes" id="UP000322244">
    <property type="component" value="Unassembled WGS sequence"/>
</dbReference>
<comment type="caution">
    <text evidence="1">The sequence shown here is derived from an EMBL/GenBank/DDBJ whole genome shotgun (WGS) entry which is preliminary data.</text>
</comment>
<dbReference type="OrthoDB" id="1643293at2"/>